<dbReference type="Proteomes" id="UP001163603">
    <property type="component" value="Chromosome 3"/>
</dbReference>
<proteinExistence type="predicted"/>
<evidence type="ECO:0000313" key="1">
    <source>
        <dbReference type="EMBL" id="KAJ0045158.1"/>
    </source>
</evidence>
<reference evidence="2" key="1">
    <citation type="journal article" date="2023" name="G3 (Bethesda)">
        <title>Genome assembly and association tests identify interacting loci associated with vigor, precocity, and sex in interspecific pistachio rootstocks.</title>
        <authorList>
            <person name="Palmer W."/>
            <person name="Jacygrad E."/>
            <person name="Sagayaradj S."/>
            <person name="Cavanaugh K."/>
            <person name="Han R."/>
            <person name="Bertier L."/>
            <person name="Beede B."/>
            <person name="Kafkas S."/>
            <person name="Golino D."/>
            <person name="Preece J."/>
            <person name="Michelmore R."/>
        </authorList>
    </citation>
    <scope>NUCLEOTIDE SEQUENCE [LARGE SCALE GENOMIC DNA]</scope>
</reference>
<protein>
    <submittedName>
        <fullName evidence="1">Uncharacterized protein</fullName>
    </submittedName>
</protein>
<gene>
    <name evidence="1" type="ORF">Pint_05746</name>
</gene>
<evidence type="ECO:0000313" key="2">
    <source>
        <dbReference type="Proteomes" id="UP001163603"/>
    </source>
</evidence>
<keyword evidence="2" id="KW-1185">Reference proteome</keyword>
<accession>A0ACC0Z4S1</accession>
<sequence length="372" mass="41079">MAMRPRGRTGNQPFRQPFRQTYETIKPRSEWKFENDATFLLVHLSGFVREQIRVMLTYIDDASLGIKIQGQRPLPNGRWSQFAEVFRIPETCDASKINSQFERGVLTVVMPKLIATKPSDQQIAEPKTTQERRSPSPQKSTSERTPSPKTTEERTPSPKTTEESSPTPSPQTSSPESSSGSDQSPQRQSPQRGEKKLAETATTQKPTSDEKTHKGEDKSTSTGAAVKEKRGEEEPLVEEKSQKGGDKSISSKGAALVDDKKEKKGADDQTEKSTPEKNNVDEIKGVVQGKESAAVSEQKKKGQDDDDDKKSGKKGENGIEEMNKREEEVKSGKGGVREIEERRLLVNMGTAVLVLMGVGALISYKIASYGKP</sequence>
<name>A0ACC0Z4S1_9ROSI</name>
<organism evidence="1 2">
    <name type="scientific">Pistacia integerrima</name>
    <dbReference type="NCBI Taxonomy" id="434235"/>
    <lineage>
        <taxon>Eukaryota</taxon>
        <taxon>Viridiplantae</taxon>
        <taxon>Streptophyta</taxon>
        <taxon>Embryophyta</taxon>
        <taxon>Tracheophyta</taxon>
        <taxon>Spermatophyta</taxon>
        <taxon>Magnoliopsida</taxon>
        <taxon>eudicotyledons</taxon>
        <taxon>Gunneridae</taxon>
        <taxon>Pentapetalae</taxon>
        <taxon>rosids</taxon>
        <taxon>malvids</taxon>
        <taxon>Sapindales</taxon>
        <taxon>Anacardiaceae</taxon>
        <taxon>Pistacia</taxon>
    </lineage>
</organism>
<dbReference type="EMBL" id="CM047738">
    <property type="protein sequence ID" value="KAJ0045158.1"/>
    <property type="molecule type" value="Genomic_DNA"/>
</dbReference>
<comment type="caution">
    <text evidence="1">The sequence shown here is derived from an EMBL/GenBank/DDBJ whole genome shotgun (WGS) entry which is preliminary data.</text>
</comment>